<feature type="chain" id="PRO_5009318820" evidence="2">
    <location>
        <begin position="20"/>
        <end position="99"/>
    </location>
</feature>
<dbReference type="GO" id="GO:0006751">
    <property type="term" value="P:glutathione catabolic process"/>
    <property type="evidence" value="ECO:0007669"/>
    <property type="project" value="InterPro"/>
</dbReference>
<reference evidence="4" key="1">
    <citation type="submission" date="2016-11" db="UniProtKB">
        <authorList>
            <consortium name="WormBaseParasite"/>
        </authorList>
    </citation>
    <scope>IDENTIFICATION</scope>
</reference>
<dbReference type="WBParaSite" id="maker-unitig_44615-snap-gene-0.2-mRNA-1">
    <property type="protein sequence ID" value="maker-unitig_44615-snap-gene-0.2-mRNA-1"/>
    <property type="gene ID" value="maker-unitig_44615-snap-gene-0.2"/>
</dbReference>
<organism evidence="3 4">
    <name type="scientific">Macrostomum lignano</name>
    <dbReference type="NCBI Taxonomy" id="282301"/>
    <lineage>
        <taxon>Eukaryota</taxon>
        <taxon>Metazoa</taxon>
        <taxon>Spiralia</taxon>
        <taxon>Lophotrochozoa</taxon>
        <taxon>Platyhelminthes</taxon>
        <taxon>Rhabditophora</taxon>
        <taxon>Macrostomorpha</taxon>
        <taxon>Macrostomida</taxon>
        <taxon>Macrostomidae</taxon>
        <taxon>Macrostomum</taxon>
    </lineage>
</organism>
<dbReference type="InterPro" id="IPR006840">
    <property type="entry name" value="ChaC"/>
</dbReference>
<accession>A0A1I8FRR3</accession>
<protein>
    <submittedName>
        <fullName evidence="4">Transcriptional regulator</fullName>
    </submittedName>
</protein>
<dbReference type="Proteomes" id="UP000095280">
    <property type="component" value="Unplaced"/>
</dbReference>
<proteinExistence type="predicted"/>
<evidence type="ECO:0000313" key="3">
    <source>
        <dbReference type="Proteomes" id="UP000095280"/>
    </source>
</evidence>
<evidence type="ECO:0000256" key="1">
    <source>
        <dbReference type="ARBA" id="ARBA00023239"/>
    </source>
</evidence>
<feature type="signal peptide" evidence="2">
    <location>
        <begin position="1"/>
        <end position="19"/>
    </location>
</feature>
<sequence>MGLWLWKCRFSIFKRSCMAMYLTMPEDSGSPVLTIEELLISGPHSDSGAAESGERVWGAAYRLAEDEVARVRSHLDEREKAGYGMLPIQFYLLTGPASR</sequence>
<dbReference type="Pfam" id="PF04752">
    <property type="entry name" value="ChaC"/>
    <property type="match status" value="1"/>
</dbReference>
<dbReference type="GO" id="GO:0061928">
    <property type="term" value="F:glutathione specific gamma-glutamylcyclotransferase activity"/>
    <property type="evidence" value="ECO:0007669"/>
    <property type="project" value="InterPro"/>
</dbReference>
<keyword evidence="3" id="KW-1185">Reference proteome</keyword>
<evidence type="ECO:0000256" key="2">
    <source>
        <dbReference type="SAM" id="SignalP"/>
    </source>
</evidence>
<name>A0A1I8FRR3_9PLAT</name>
<keyword evidence="1" id="KW-0456">Lyase</keyword>
<dbReference type="AlphaFoldDB" id="A0A1I8FRR3"/>
<keyword evidence="2" id="KW-0732">Signal</keyword>
<evidence type="ECO:0000313" key="4">
    <source>
        <dbReference type="WBParaSite" id="maker-unitig_44615-snap-gene-0.2-mRNA-1"/>
    </source>
</evidence>